<dbReference type="VEuPathDB" id="MicrosporidiaDB:NEQG_01764"/>
<keyword evidence="1" id="KW-1133">Transmembrane helix</keyword>
<dbReference type="HOGENOM" id="CLU_010538_0_0_1"/>
<keyword evidence="1" id="KW-0472">Membrane</keyword>
<organism evidence="2 3">
    <name type="scientific">Nematocida parisii (strain ERTm3)</name>
    <name type="common">Nematode killer fungus</name>
    <dbReference type="NCBI Taxonomy" id="935791"/>
    <lineage>
        <taxon>Eukaryota</taxon>
        <taxon>Fungi</taxon>
        <taxon>Fungi incertae sedis</taxon>
        <taxon>Microsporidia</taxon>
        <taxon>Nematocida</taxon>
    </lineage>
</organism>
<reference evidence="2" key="1">
    <citation type="submission" date="2011-01" db="EMBL/GenBank/DDBJ databases">
        <title>The Genome Sequence of Nematocida parisii strain ERTm3.</title>
        <authorList>
            <consortium name="The Broad Institute Genome Sequencing Platform"/>
            <consortium name="The Broad Institute Genome Sequencing Center for Infectious Disease"/>
            <person name="Cuomo C."/>
            <person name="Troemel E."/>
            <person name="Young S.K."/>
            <person name="Zeng Q."/>
            <person name="Gargeya S."/>
            <person name="Fitzgerald M."/>
            <person name="Haas B."/>
            <person name="Abouelleil A."/>
            <person name="Alvarado L."/>
            <person name="Arachchi H.M."/>
            <person name="Berlin A."/>
            <person name="Chapman S.B."/>
            <person name="Gearin G."/>
            <person name="Goldberg J."/>
            <person name="Griggs A."/>
            <person name="Gujja S."/>
            <person name="Hansen M."/>
            <person name="Heiman D."/>
            <person name="Howarth C."/>
            <person name="Larimer J."/>
            <person name="Lui A."/>
            <person name="MacDonald P.J.P."/>
            <person name="McCowen C."/>
            <person name="Montmayeur A."/>
            <person name="Murphy C."/>
            <person name="Neiman D."/>
            <person name="Pearson M."/>
            <person name="Priest M."/>
            <person name="Roberts A."/>
            <person name="Saif S."/>
            <person name="Shea T."/>
            <person name="Sisk P."/>
            <person name="Stolte C."/>
            <person name="Sykes S."/>
            <person name="Wortman J."/>
            <person name="Nusbaum C."/>
            <person name="Birren B."/>
        </authorList>
    </citation>
    <scope>NUCLEOTIDE SEQUENCE</scope>
    <source>
        <strain evidence="2">ERTm3</strain>
    </source>
</reference>
<dbReference type="EMBL" id="GL870879">
    <property type="protein sequence ID" value="EIJ88320.1"/>
    <property type="molecule type" value="Genomic_DNA"/>
</dbReference>
<dbReference type="OMA" id="NAINTHM"/>
<dbReference type="OrthoDB" id="2192140at2759"/>
<feature type="transmembrane region" description="Helical" evidence="1">
    <location>
        <begin position="12"/>
        <end position="33"/>
    </location>
</feature>
<evidence type="ECO:0000313" key="2">
    <source>
        <dbReference type="EMBL" id="EIJ88320.1"/>
    </source>
</evidence>
<gene>
    <name evidence="2" type="ORF">NEQG_01764</name>
</gene>
<dbReference type="InParanoid" id="I3EGH3"/>
<keyword evidence="1" id="KW-0812">Transmembrane</keyword>
<dbReference type="Proteomes" id="UP000002872">
    <property type="component" value="Unassembled WGS sequence"/>
</dbReference>
<proteinExistence type="predicted"/>
<dbReference type="AlphaFoldDB" id="I3EGH3"/>
<protein>
    <submittedName>
        <fullName evidence="2">Uncharacterized protein</fullName>
    </submittedName>
</protein>
<name>I3EGH3_NEMP3</name>
<evidence type="ECO:0000256" key="1">
    <source>
        <dbReference type="SAM" id="Phobius"/>
    </source>
</evidence>
<sequence>MRKITPIRRDARLFIALSIWRWVVMLKSIYTIVCTLNEEFEDILSVIDNDSCITNYNNVELGSARSNLNKSDYNDVPCNTQTENAEVGQSGFLRSILLNNASDRMPNSNAFDSSMVEEHSNIEASVQNNGEFNYMHNVQNEFVSTSASRGCSSETSTSHRHILQNENTYTPHINLYLQKLFNAINTHMNITPYTSMNTSASQPYIYANQEAQEDSQNLNNYLVDTSFMNRKRTHTMLEENNAIRRHLVKHVIKNSDEYIYFTNIINAHKISALNKNNQDEEHIAPLFNNPKIELEVISKLTLYIENAILKNQNIWIGLCVIKKESIQIRLEFIMNYLKDLDLRHKSFNMCYFFYYYKMFQDLHQYLTREKATCYNKPTEFLPNHVLVPLKYNEITLGDIYIKKDINLLWHAESIMTSYVDPKIPSFYKKKNKSLKARRLKRQLLLILSIPEIYEDLLYMNYKEIGQLQDIIANKFCDSSIYRTYNPKFCVIEYLYGVVHNSTEIMKSSYKKIQKHKLYDFTDIALYQYVYKIFIEFYKYSLYLYQINTNIMKNVSTDIRNTQSMVELDKNYLARKQYTKIPKTNITEYQGKGVVSMQILMKVIKKINYNREDSCKRLLDKIKCSKVTYGHIKKESLELSHAFHYHVQLVDNYTHRMHIIHLPFLVEKTNYTTKYHQIHTLGEIKEYINKTFSTKGYKGRPQNSRVYPFKYSRINKTWSIVDNYEKALAKKTKVSSNKTVSDMDKTIEEMNNSGFDVVFYYIKENIKNTEFVFAYLNPVGAKLVDMAYKENEEEAKKLFNDYELNTDAPRIPLFLPKIMTSVVHNSPYVLKSEFYRFASISNYKNLVPVEFSNWLETIVDRKDISSRIIELVKVYRRDINYYSDFYILDTNSAYEDCVCYIMNIEQKNISIDKNFYSLYNIEISWHMQKHYNIGEYNNYYLKFTPSSIKKTRSSNIKKEYNKKVLFLFLNMLQRMHVSRDMLRYGVCIYTPNGATKSIKVPILCPIMKSHLDGLLSEENEMHHMLSPILKKNIQKLKDHQNINPDEVYNASEVYITVKNVNYTKSKLGLHYNILSSIF</sequence>
<keyword evidence="3" id="KW-1185">Reference proteome</keyword>
<evidence type="ECO:0000313" key="3">
    <source>
        <dbReference type="Proteomes" id="UP000002872"/>
    </source>
</evidence>
<accession>I3EGH3</accession>